<comment type="pathway">
    <text evidence="3 14 15">Cofactor biosynthesis; coenzyme A biosynthesis; CoA from (R)-pantothenate: step 1/5.</text>
</comment>
<dbReference type="InterPro" id="IPR004566">
    <property type="entry name" value="PanK"/>
</dbReference>
<dbReference type="PANTHER" id="PTHR10285">
    <property type="entry name" value="URIDINE KINASE"/>
    <property type="match status" value="1"/>
</dbReference>
<keyword evidence="11 14" id="KW-0067">ATP-binding</keyword>
<dbReference type="RefSeq" id="WP_249514562.1">
    <property type="nucleotide sequence ID" value="NZ_CP093366.1"/>
</dbReference>
<evidence type="ECO:0000256" key="12">
    <source>
        <dbReference type="ARBA" id="ARBA00022993"/>
    </source>
</evidence>
<gene>
    <name evidence="14 17" type="primary">coaA</name>
    <name evidence="17" type="ORF">MOO45_00955</name>
</gene>
<dbReference type="EC" id="2.7.1.33" evidence="5 14"/>
<evidence type="ECO:0000256" key="3">
    <source>
        <dbReference type="ARBA" id="ARBA00005225"/>
    </source>
</evidence>
<reference evidence="17" key="1">
    <citation type="journal article" date="2022" name="Int. J. Syst. Evol. Microbiol.">
        <title>Apilactobacillus apisilvae sp. nov., Nicolia spurrieriana gen. nov. sp. nov., Bombilactobacillus folatiphilus sp. nov. and Bombilactobacillus thymidiniphilus sp. nov., four new lactic acid bacterial isolates from stingless bees Tetragonula carbonaria and Austroplebeia australis.</title>
        <authorList>
            <person name="Oliphant S.A."/>
            <person name="Watson-Haigh N.S."/>
            <person name="Sumby K.M."/>
            <person name="Gardner J."/>
            <person name="Groom S."/>
            <person name="Jiranek V."/>
        </authorList>
    </citation>
    <scope>NUCLEOTIDE SEQUENCE</scope>
    <source>
        <strain evidence="17">SG4_D2</strain>
    </source>
</reference>
<dbReference type="GO" id="GO:0004594">
    <property type="term" value="F:pantothenate kinase activity"/>
    <property type="evidence" value="ECO:0007669"/>
    <property type="project" value="UniProtKB-EC"/>
</dbReference>
<keyword evidence="7 14" id="KW-0963">Cytoplasm</keyword>
<dbReference type="Proteomes" id="UP000831495">
    <property type="component" value="Chromosome"/>
</dbReference>
<comment type="subcellular location">
    <subcellularLocation>
        <location evidence="2 14 15">Cytoplasm</location>
    </subcellularLocation>
</comment>
<keyword evidence="10 14" id="KW-0418">Kinase</keyword>
<dbReference type="InterPro" id="IPR027417">
    <property type="entry name" value="P-loop_NTPase"/>
</dbReference>
<evidence type="ECO:0000256" key="6">
    <source>
        <dbReference type="ARBA" id="ARBA00015080"/>
    </source>
</evidence>
<evidence type="ECO:0000256" key="11">
    <source>
        <dbReference type="ARBA" id="ARBA00022840"/>
    </source>
</evidence>
<name>A0ABY4P974_9LACO</name>
<evidence type="ECO:0000256" key="5">
    <source>
        <dbReference type="ARBA" id="ARBA00012102"/>
    </source>
</evidence>
<feature type="domain" description="Phosphoribulokinase/uridine kinase" evidence="16">
    <location>
        <begin position="85"/>
        <end position="233"/>
    </location>
</feature>
<keyword evidence="12 14" id="KW-0173">Coenzyme A biosynthesis</keyword>
<evidence type="ECO:0000259" key="16">
    <source>
        <dbReference type="Pfam" id="PF00485"/>
    </source>
</evidence>
<evidence type="ECO:0000256" key="8">
    <source>
        <dbReference type="ARBA" id="ARBA00022679"/>
    </source>
</evidence>
<evidence type="ECO:0000256" key="15">
    <source>
        <dbReference type="RuleBase" id="RU003530"/>
    </source>
</evidence>
<keyword evidence="8 14" id="KW-0808">Transferase</keyword>
<dbReference type="NCBIfam" id="TIGR00554">
    <property type="entry name" value="panK_bact"/>
    <property type="match status" value="1"/>
</dbReference>
<evidence type="ECO:0000256" key="14">
    <source>
        <dbReference type="HAMAP-Rule" id="MF_00215"/>
    </source>
</evidence>
<evidence type="ECO:0000313" key="17">
    <source>
        <dbReference type="EMBL" id="UQS82293.1"/>
    </source>
</evidence>
<evidence type="ECO:0000256" key="9">
    <source>
        <dbReference type="ARBA" id="ARBA00022741"/>
    </source>
</evidence>
<proteinExistence type="inferred from homology"/>
<evidence type="ECO:0000313" key="18">
    <source>
        <dbReference type="Proteomes" id="UP000831495"/>
    </source>
</evidence>
<evidence type="ECO:0000256" key="4">
    <source>
        <dbReference type="ARBA" id="ARBA00006087"/>
    </source>
</evidence>
<organism evidence="17 18">
    <name type="scientific">Bombilactobacillus folatiphilus</name>
    <dbReference type="NCBI Taxonomy" id="2923362"/>
    <lineage>
        <taxon>Bacteria</taxon>
        <taxon>Bacillati</taxon>
        <taxon>Bacillota</taxon>
        <taxon>Bacilli</taxon>
        <taxon>Lactobacillales</taxon>
        <taxon>Lactobacillaceae</taxon>
        <taxon>Bombilactobacillus</taxon>
    </lineage>
</organism>
<feature type="binding site" evidence="14">
    <location>
        <begin position="90"/>
        <end position="97"/>
    </location>
    <ligand>
        <name>ATP</name>
        <dbReference type="ChEBI" id="CHEBI:30616"/>
    </ligand>
</feature>
<dbReference type="EMBL" id="CP093366">
    <property type="protein sequence ID" value="UQS82293.1"/>
    <property type="molecule type" value="Genomic_DNA"/>
</dbReference>
<dbReference type="InterPro" id="IPR006083">
    <property type="entry name" value="PRK/URK"/>
</dbReference>
<evidence type="ECO:0000256" key="10">
    <source>
        <dbReference type="ARBA" id="ARBA00022777"/>
    </source>
</evidence>
<protein>
    <recommendedName>
        <fullName evidence="6 14">Pantothenate kinase</fullName>
        <ecNumber evidence="5 14">2.7.1.33</ecNumber>
    </recommendedName>
    <alternativeName>
        <fullName evidence="13 14">Pantothenic acid kinase</fullName>
    </alternativeName>
</protein>
<keyword evidence="18" id="KW-1185">Reference proteome</keyword>
<dbReference type="SUPFAM" id="SSF52540">
    <property type="entry name" value="P-loop containing nucleoside triphosphate hydrolases"/>
    <property type="match status" value="1"/>
</dbReference>
<dbReference type="PIRSF" id="PIRSF000545">
    <property type="entry name" value="Pantothenate_kin"/>
    <property type="match status" value="1"/>
</dbReference>
<comment type="catalytic activity">
    <reaction evidence="1 14 15">
        <text>(R)-pantothenate + ATP = (R)-4'-phosphopantothenate + ADP + H(+)</text>
        <dbReference type="Rhea" id="RHEA:16373"/>
        <dbReference type="ChEBI" id="CHEBI:10986"/>
        <dbReference type="ChEBI" id="CHEBI:15378"/>
        <dbReference type="ChEBI" id="CHEBI:29032"/>
        <dbReference type="ChEBI" id="CHEBI:30616"/>
        <dbReference type="ChEBI" id="CHEBI:456216"/>
        <dbReference type="EC" id="2.7.1.33"/>
    </reaction>
</comment>
<evidence type="ECO:0000256" key="1">
    <source>
        <dbReference type="ARBA" id="ARBA00001206"/>
    </source>
</evidence>
<accession>A0ABY4P974</accession>
<dbReference type="Gene3D" id="3.40.50.300">
    <property type="entry name" value="P-loop containing nucleotide triphosphate hydrolases"/>
    <property type="match status" value="1"/>
</dbReference>
<dbReference type="HAMAP" id="MF_00215">
    <property type="entry name" value="Pantothen_kinase_1"/>
    <property type="match status" value="1"/>
</dbReference>
<dbReference type="Pfam" id="PF00485">
    <property type="entry name" value="PRK"/>
    <property type="match status" value="1"/>
</dbReference>
<dbReference type="CDD" id="cd02025">
    <property type="entry name" value="PanK"/>
    <property type="match status" value="1"/>
</dbReference>
<evidence type="ECO:0000256" key="13">
    <source>
        <dbReference type="ARBA" id="ARBA00032866"/>
    </source>
</evidence>
<sequence length="309" mass="36662">MQDFMNYNEYSRQQWSQFRGADFHDIGTTDLDHVRSVDDQISLKDVQEIYLPLRHLLHLYFKNYQALSKQKAQFLGKQPQKVPFIIGISGSVAVGKSTTARLLKVMLERAYPQYCIEQMTTDGFLYSTKELEQRHILNDKGFPWSYDNEKILTFLEQVKANQGPVSYPIYSHESYDIVPNQVQWVDHPDILILEGINVLQSPQNQKLYVSDYFDFSIYIDADPKLIEEWFIHRFQGFLAAEKDQPNPQNYYYQFLNQPYEEVMQLAHQVWHDVDYRNLVEYIAPTMNRADVILHKTHQHMIDKVLFKKY</sequence>
<comment type="similarity">
    <text evidence="4 14 15">Belongs to the prokaryotic pantothenate kinase family.</text>
</comment>
<evidence type="ECO:0000256" key="2">
    <source>
        <dbReference type="ARBA" id="ARBA00004496"/>
    </source>
</evidence>
<keyword evidence="9 14" id="KW-0547">Nucleotide-binding</keyword>
<evidence type="ECO:0000256" key="7">
    <source>
        <dbReference type="ARBA" id="ARBA00022490"/>
    </source>
</evidence>